<protein>
    <submittedName>
        <fullName evidence="3">Uncharacterized protein</fullName>
    </submittedName>
</protein>
<gene>
    <name evidence="3" type="ORF">HMPREF9333_01215</name>
</gene>
<keyword evidence="2" id="KW-1133">Transmembrane helix</keyword>
<name>G5GI25_9FIRM</name>
<dbReference type="HOGENOM" id="CLU_701660_0_0_9"/>
<organism evidence="3 4">
    <name type="scientific">Johnsonella ignava ATCC 51276</name>
    <dbReference type="NCBI Taxonomy" id="679200"/>
    <lineage>
        <taxon>Bacteria</taxon>
        <taxon>Bacillati</taxon>
        <taxon>Bacillota</taxon>
        <taxon>Clostridia</taxon>
        <taxon>Lachnospirales</taxon>
        <taxon>Lachnospiraceae</taxon>
        <taxon>Johnsonella</taxon>
    </lineage>
</organism>
<dbReference type="RefSeq" id="WP_005540671.1">
    <property type="nucleotide sequence ID" value="NZ_JH378832.1"/>
</dbReference>
<feature type="compositionally biased region" description="Basic and acidic residues" evidence="1">
    <location>
        <begin position="369"/>
        <end position="380"/>
    </location>
</feature>
<evidence type="ECO:0000313" key="3">
    <source>
        <dbReference type="EMBL" id="EHI55500.1"/>
    </source>
</evidence>
<evidence type="ECO:0000256" key="2">
    <source>
        <dbReference type="SAM" id="Phobius"/>
    </source>
</evidence>
<keyword evidence="2" id="KW-0812">Transmembrane</keyword>
<reference evidence="3 4" key="1">
    <citation type="submission" date="2011-08" db="EMBL/GenBank/DDBJ databases">
        <title>The Genome Sequence of Johnsonella ignava ATCC 51276.</title>
        <authorList>
            <consortium name="The Broad Institute Genome Sequencing Platform"/>
            <person name="Earl A."/>
            <person name="Ward D."/>
            <person name="Feldgarden M."/>
            <person name="Gevers D."/>
            <person name="Izard J."/>
            <person name="Blanton J.M."/>
            <person name="Baranova O.V."/>
            <person name="Dewhirst F.E."/>
            <person name="Young S.K."/>
            <person name="Zeng Q."/>
            <person name="Gargeya S."/>
            <person name="Fitzgerald M."/>
            <person name="Haas B."/>
            <person name="Abouelleil A."/>
            <person name="Alvarado L."/>
            <person name="Arachchi H.M."/>
            <person name="Berlin A."/>
            <person name="Brown A."/>
            <person name="Chapman S.B."/>
            <person name="Chen Z."/>
            <person name="Dunbar C."/>
            <person name="Freedman E."/>
            <person name="Gearin G."/>
            <person name="Gellesch M."/>
            <person name="Goldberg J."/>
            <person name="Griggs A."/>
            <person name="Gujja S."/>
            <person name="Heiman D."/>
            <person name="Howarth C."/>
            <person name="Larson L."/>
            <person name="Lui A."/>
            <person name="MacDonald P.J.P."/>
            <person name="Montmayeur A."/>
            <person name="Murphy C."/>
            <person name="Neiman D."/>
            <person name="Pearson M."/>
            <person name="Priest M."/>
            <person name="Roberts A."/>
            <person name="Saif S."/>
            <person name="Shea T."/>
            <person name="Shenoy N."/>
            <person name="Sisk P."/>
            <person name="Stolte C."/>
            <person name="Sykes S."/>
            <person name="Wortman J."/>
            <person name="Nusbaum C."/>
            <person name="Birren B."/>
        </authorList>
    </citation>
    <scope>NUCLEOTIDE SEQUENCE [LARGE SCALE GENOMIC DNA]</scope>
    <source>
        <strain evidence="3 4">ATCC 51276</strain>
    </source>
</reference>
<feature type="compositionally biased region" description="Basic and acidic residues" evidence="1">
    <location>
        <begin position="236"/>
        <end position="249"/>
    </location>
</feature>
<comment type="caution">
    <text evidence="3">The sequence shown here is derived from an EMBL/GenBank/DDBJ whole genome shotgun (WGS) entry which is preliminary data.</text>
</comment>
<dbReference type="eggNOG" id="ENOG5032XDA">
    <property type="taxonomic scope" value="Bacteria"/>
</dbReference>
<feature type="compositionally biased region" description="Basic and acidic residues" evidence="1">
    <location>
        <begin position="216"/>
        <end position="226"/>
    </location>
</feature>
<feature type="region of interest" description="Disordered" evidence="1">
    <location>
        <begin position="213"/>
        <end position="393"/>
    </location>
</feature>
<proteinExistence type="predicted"/>
<feature type="transmembrane region" description="Helical" evidence="2">
    <location>
        <begin position="27"/>
        <end position="46"/>
    </location>
</feature>
<keyword evidence="4" id="KW-1185">Reference proteome</keyword>
<evidence type="ECO:0000256" key="1">
    <source>
        <dbReference type="SAM" id="MobiDB-lite"/>
    </source>
</evidence>
<accession>G5GI25</accession>
<keyword evidence="2" id="KW-0472">Membrane</keyword>
<dbReference type="AlphaFoldDB" id="G5GI25"/>
<dbReference type="STRING" id="679200.HMPREF9333_01215"/>
<feature type="compositionally biased region" description="Low complexity" evidence="1">
    <location>
        <begin position="265"/>
        <end position="368"/>
    </location>
</feature>
<sequence length="393" mass="42062">MSDNTTQNDHQSYMKQQSMKSRARRNFFLFTLIPFILLNTIIFFAVTTMPEFTLEINSNPDFKTVGITITQTSIYPLKSFVVKLDDKEIPMEMHKEGLKTIYEAVVSSNGGLSVEAINLNGMRKIVYDQIDSIDTTPPLILEPEETEDSKVSLTLEDDQSGIDFDKLYGIDANGNNIRPESVNKEDSSVIFPYDTDSLEIHVVDKVGNQSVANFSRVDRHPKRETESASNEDDTTDSDHSKAADGKKSSENSSHTENTKARNESTARSTTSAKSSQTKKSSTSASSAKDSSSKTSKSSSKSTSAGTKSSTSASQKSGSAKSSASASQKSGSAKNTTSASQKSSSSKDQSSAASSKSGSGSSSKASQSKTAEESKSSEKATGKTATHGPGETAQ</sequence>
<evidence type="ECO:0000313" key="4">
    <source>
        <dbReference type="Proteomes" id="UP000003011"/>
    </source>
</evidence>
<dbReference type="Proteomes" id="UP000003011">
    <property type="component" value="Unassembled WGS sequence"/>
</dbReference>
<dbReference type="EMBL" id="ACZL01000021">
    <property type="protein sequence ID" value="EHI55500.1"/>
    <property type="molecule type" value="Genomic_DNA"/>
</dbReference>
<dbReference type="OrthoDB" id="1900632at2"/>
<dbReference type="PATRIC" id="fig|679200.3.peg.1295"/>